<keyword evidence="3 5" id="KW-1133">Transmembrane helix</keyword>
<evidence type="ECO:0000256" key="3">
    <source>
        <dbReference type="ARBA" id="ARBA00022989"/>
    </source>
</evidence>
<keyword evidence="2 5" id="KW-0812">Transmembrane</keyword>
<comment type="subcellular location">
    <subcellularLocation>
        <location evidence="1">Membrane</location>
        <topology evidence="1">Multi-pass membrane protein</topology>
    </subcellularLocation>
</comment>
<dbReference type="STRING" id="328396.RU93_GL000330"/>
<keyword evidence="4 5" id="KW-0472">Membrane</keyword>
<dbReference type="InterPro" id="IPR036513">
    <property type="entry name" value="STAS_dom_sf"/>
</dbReference>
<dbReference type="PANTHER" id="PTHR43310:SF1">
    <property type="entry name" value="SULFATE TRANSPORTER YBAR-RELATED"/>
    <property type="match status" value="1"/>
</dbReference>
<comment type="caution">
    <text evidence="7">The sequence shown here is derived from an EMBL/GenBank/DDBJ whole genome shotgun (WGS) entry which is preliminary data.</text>
</comment>
<feature type="domain" description="STAS" evidence="6">
    <location>
        <begin position="396"/>
        <end position="475"/>
    </location>
</feature>
<dbReference type="PROSITE" id="PS50801">
    <property type="entry name" value="STAS"/>
    <property type="match status" value="1"/>
</dbReference>
<reference evidence="7 8" key="1">
    <citation type="submission" date="2014-12" db="EMBL/GenBank/DDBJ databases">
        <title>Draft genome sequences of 29 type strains of Enterococci.</title>
        <authorList>
            <person name="Zhong Z."/>
            <person name="Sun Z."/>
            <person name="Liu W."/>
            <person name="Zhang W."/>
            <person name="Zhang H."/>
        </authorList>
    </citation>
    <scope>NUCLEOTIDE SEQUENCE [LARGE SCALE GENOMIC DNA]</scope>
    <source>
        <strain evidence="7 8">DSM 17690</strain>
    </source>
</reference>
<evidence type="ECO:0000256" key="1">
    <source>
        <dbReference type="ARBA" id="ARBA00004141"/>
    </source>
</evidence>
<keyword evidence="8" id="KW-1185">Reference proteome</keyword>
<evidence type="ECO:0000259" key="6">
    <source>
        <dbReference type="PROSITE" id="PS50801"/>
    </source>
</evidence>
<dbReference type="EMBL" id="JXKD01000010">
    <property type="protein sequence ID" value="OJG10080.1"/>
    <property type="molecule type" value="Genomic_DNA"/>
</dbReference>
<dbReference type="Gene3D" id="3.30.750.24">
    <property type="entry name" value="STAS domain"/>
    <property type="match status" value="1"/>
</dbReference>
<feature type="transmembrane region" description="Helical" evidence="5">
    <location>
        <begin position="168"/>
        <end position="187"/>
    </location>
</feature>
<evidence type="ECO:0000256" key="2">
    <source>
        <dbReference type="ARBA" id="ARBA00022692"/>
    </source>
</evidence>
<dbReference type="GO" id="GO:0016020">
    <property type="term" value="C:membrane"/>
    <property type="evidence" value="ECO:0007669"/>
    <property type="project" value="UniProtKB-SubCell"/>
</dbReference>
<dbReference type="OrthoDB" id="9771198at2"/>
<protein>
    <submittedName>
        <fullName evidence="7">Sulfate permease</fullName>
    </submittedName>
</protein>
<feature type="transmembrane region" description="Helical" evidence="5">
    <location>
        <begin position="145"/>
        <end position="161"/>
    </location>
</feature>
<dbReference type="InterPro" id="IPR002645">
    <property type="entry name" value="STAS_dom"/>
</dbReference>
<name>A0A1L8QRF4_9ENTE</name>
<evidence type="ECO:0000313" key="8">
    <source>
        <dbReference type="Proteomes" id="UP000182149"/>
    </source>
</evidence>
<dbReference type="AlphaFoldDB" id="A0A1L8QRF4"/>
<gene>
    <name evidence="7" type="ORF">RU93_GL000330</name>
</gene>
<accession>A0A1L8QRF4</accession>
<feature type="transmembrane region" description="Helical" evidence="5">
    <location>
        <begin position="260"/>
        <end position="283"/>
    </location>
</feature>
<evidence type="ECO:0000313" key="7">
    <source>
        <dbReference type="EMBL" id="OJG10080.1"/>
    </source>
</evidence>
<sequence length="475" mass="50782">MILQFNRNEWFGNIKNDILGGLVTSIALIPEVIGFAIIAGVNPMTALFASFITLTVTSITGGRPAMVSAAAGSMALVMVTLIKTHGLEYMIAATILTGIIQLILGYLGIHQLMKFISKPVMLGFVNALAILIFLAQVQQLDNKNLATYGMVGGTIALMYLLPRITKAIPPALIVIIAMTIISLNPVFGLQTVGDLGDMSGALPFLGLPSVPFTFETLRIIFPTALALSMVGLIESLLTLPLINDMTDSTGDNQREVKAQGLANIVTGFFGGPAGCAMIGQAVINVKSGGRKRLSTLTAGLSLLLMIVALKGIMIQIPTAALIGIMITVAFETFDWQSVKTIRKNSLAETSIMLVTIAIVVYTHNLAIGIFAGVLLSMIVFFAKASTLEFSAQGDTIEISGQLFFASAASFIAYFETNDLQQVTTLDLSRVHLWDESGVDALHTVIDLYEKNKQPLTIIGVTTTNEKLVERIAALR</sequence>
<feature type="transmembrane region" description="Helical" evidence="5">
    <location>
        <begin position="121"/>
        <end position="139"/>
    </location>
</feature>
<feature type="transmembrane region" description="Helical" evidence="5">
    <location>
        <begin position="351"/>
        <end position="382"/>
    </location>
</feature>
<dbReference type="InterPro" id="IPR052706">
    <property type="entry name" value="Membrane-Transporter-like"/>
</dbReference>
<dbReference type="SUPFAM" id="SSF52091">
    <property type="entry name" value="SpoIIaa-like"/>
    <property type="match status" value="1"/>
</dbReference>
<feature type="transmembrane region" description="Helical" evidence="5">
    <location>
        <begin position="219"/>
        <end position="239"/>
    </location>
</feature>
<dbReference type="Pfam" id="PF00916">
    <property type="entry name" value="Sulfate_transp"/>
    <property type="match status" value="1"/>
</dbReference>
<evidence type="ECO:0000256" key="5">
    <source>
        <dbReference type="SAM" id="Phobius"/>
    </source>
</evidence>
<proteinExistence type="predicted"/>
<dbReference type="RefSeq" id="WP_071875047.1">
    <property type="nucleotide sequence ID" value="NZ_JBHSHF010000006.1"/>
</dbReference>
<feature type="transmembrane region" description="Helical" evidence="5">
    <location>
        <begin position="303"/>
        <end position="330"/>
    </location>
</feature>
<dbReference type="Pfam" id="PF01740">
    <property type="entry name" value="STAS"/>
    <property type="match status" value="1"/>
</dbReference>
<dbReference type="PANTHER" id="PTHR43310">
    <property type="entry name" value="SULFATE TRANSPORTER YBAR-RELATED"/>
    <property type="match status" value="1"/>
</dbReference>
<evidence type="ECO:0000256" key="4">
    <source>
        <dbReference type="ARBA" id="ARBA00023136"/>
    </source>
</evidence>
<dbReference type="Proteomes" id="UP000182149">
    <property type="component" value="Unassembled WGS sequence"/>
</dbReference>
<organism evidence="7 8">
    <name type="scientific">Enterococcus aquimarinus</name>
    <dbReference type="NCBI Taxonomy" id="328396"/>
    <lineage>
        <taxon>Bacteria</taxon>
        <taxon>Bacillati</taxon>
        <taxon>Bacillota</taxon>
        <taxon>Bacilli</taxon>
        <taxon>Lactobacillales</taxon>
        <taxon>Enterococcaceae</taxon>
        <taxon>Enterococcus</taxon>
    </lineage>
</organism>
<dbReference type="InterPro" id="IPR011547">
    <property type="entry name" value="SLC26A/SulP_dom"/>
</dbReference>
<feature type="transmembrane region" description="Helical" evidence="5">
    <location>
        <begin position="89"/>
        <end position="109"/>
    </location>
</feature>